<evidence type="ECO:0000313" key="3">
    <source>
        <dbReference type="Proteomes" id="UP000078252"/>
    </source>
</evidence>
<gene>
    <name evidence="2" type="ORF">NS184_00075</name>
</gene>
<keyword evidence="2" id="KW-0030">Aminoacyl-tRNA synthetase</keyword>
<reference evidence="2 3" key="1">
    <citation type="journal article" date="2016" name="Front. Microbiol.">
        <title>Genomic Resource of Rice Seed Associated Bacteria.</title>
        <authorList>
            <person name="Midha S."/>
            <person name="Bansal K."/>
            <person name="Sharma S."/>
            <person name="Kumar N."/>
            <person name="Patil P.P."/>
            <person name="Chaudhry V."/>
            <person name="Patil P.B."/>
        </authorList>
    </citation>
    <scope>NUCLEOTIDE SEQUENCE [LARGE SCALE GENOMIC DNA]</scope>
    <source>
        <strain evidence="2 3">NS184</strain>
    </source>
</reference>
<evidence type="ECO:0000313" key="2">
    <source>
        <dbReference type="EMBL" id="KTR11835.1"/>
    </source>
</evidence>
<keyword evidence="2" id="KW-0436">Ligase</keyword>
<dbReference type="AlphaFoldDB" id="A0A147DBT8"/>
<dbReference type="EMBL" id="LDQC01000001">
    <property type="protein sequence ID" value="KTR11835.1"/>
    <property type="molecule type" value="Genomic_DNA"/>
</dbReference>
<sequence>MPHGVVTGIIFALTPTVIVGLIFWFVMRAIMRADRTERAAYAKVEAEERARFEREHGRPAPSPASAE</sequence>
<keyword evidence="1" id="KW-0472">Membrane</keyword>
<dbReference type="RefSeq" id="WP_031273270.1">
    <property type="nucleotide sequence ID" value="NZ_JBIVHC010000003.1"/>
</dbReference>
<keyword evidence="1" id="KW-1133">Transmembrane helix</keyword>
<protein>
    <submittedName>
        <fullName evidence="2">Lysyl-tRNA synthetase</fullName>
    </submittedName>
</protein>
<dbReference type="PATRIC" id="fig|33881.3.peg.15"/>
<dbReference type="STRING" id="33881.NS184_00075"/>
<proteinExistence type="predicted"/>
<feature type="transmembrane region" description="Helical" evidence="1">
    <location>
        <begin position="6"/>
        <end position="26"/>
    </location>
</feature>
<organism evidence="2 3">
    <name type="scientific">Curtobacterium luteum</name>
    <dbReference type="NCBI Taxonomy" id="33881"/>
    <lineage>
        <taxon>Bacteria</taxon>
        <taxon>Bacillati</taxon>
        <taxon>Actinomycetota</taxon>
        <taxon>Actinomycetes</taxon>
        <taxon>Micrococcales</taxon>
        <taxon>Microbacteriaceae</taxon>
        <taxon>Curtobacterium</taxon>
    </lineage>
</organism>
<evidence type="ECO:0000256" key="1">
    <source>
        <dbReference type="SAM" id="Phobius"/>
    </source>
</evidence>
<dbReference type="Proteomes" id="UP000078252">
    <property type="component" value="Unassembled WGS sequence"/>
</dbReference>
<comment type="caution">
    <text evidence="2">The sequence shown here is derived from an EMBL/GenBank/DDBJ whole genome shotgun (WGS) entry which is preliminary data.</text>
</comment>
<name>A0A147DBT8_9MICO</name>
<accession>A0A147DBT8</accession>
<dbReference type="OrthoDB" id="4807612at2"/>
<keyword evidence="1" id="KW-0812">Transmembrane</keyword>
<dbReference type="GO" id="GO:0004812">
    <property type="term" value="F:aminoacyl-tRNA ligase activity"/>
    <property type="evidence" value="ECO:0007669"/>
    <property type="project" value="UniProtKB-KW"/>
</dbReference>